<evidence type="ECO:0000313" key="5">
    <source>
        <dbReference type="Proteomes" id="UP000434957"/>
    </source>
</evidence>
<protein>
    <recommendedName>
        <fullName evidence="7">NAD(P)-binding domain-containing protein</fullName>
    </recommendedName>
</protein>
<comment type="caution">
    <text evidence="1">The sequence shown here is derived from an EMBL/GenBank/DDBJ whole genome shotgun (WGS) entry which is preliminary data.</text>
</comment>
<evidence type="ECO:0000313" key="4">
    <source>
        <dbReference type="Proteomes" id="UP000429607"/>
    </source>
</evidence>
<dbReference type="EMBL" id="QXFV01001635">
    <property type="protein sequence ID" value="KAE9001492.1"/>
    <property type="molecule type" value="Genomic_DNA"/>
</dbReference>
<evidence type="ECO:0000313" key="6">
    <source>
        <dbReference type="Proteomes" id="UP000435112"/>
    </source>
</evidence>
<dbReference type="AlphaFoldDB" id="A0A6A3K718"/>
<evidence type="ECO:0008006" key="7">
    <source>
        <dbReference type="Google" id="ProtNLM"/>
    </source>
</evidence>
<dbReference type="SUPFAM" id="SSF51735">
    <property type="entry name" value="NAD(P)-binding Rossmann-fold domains"/>
    <property type="match status" value="1"/>
</dbReference>
<gene>
    <name evidence="2" type="ORF">PR001_g18509</name>
    <name evidence="1" type="ORF">PR002_g18399</name>
    <name evidence="3" type="ORF">PR003_g19536</name>
</gene>
<dbReference type="PANTHER" id="PTHR43162">
    <property type="match status" value="1"/>
</dbReference>
<dbReference type="Gene3D" id="3.40.50.720">
    <property type="entry name" value="NAD(P)-binding Rossmann-like Domain"/>
    <property type="match status" value="1"/>
</dbReference>
<organism evidence="1 6">
    <name type="scientific">Phytophthora rubi</name>
    <dbReference type="NCBI Taxonomy" id="129364"/>
    <lineage>
        <taxon>Eukaryota</taxon>
        <taxon>Sar</taxon>
        <taxon>Stramenopiles</taxon>
        <taxon>Oomycota</taxon>
        <taxon>Peronosporomycetes</taxon>
        <taxon>Peronosporales</taxon>
        <taxon>Peronosporaceae</taxon>
        <taxon>Phytophthora</taxon>
    </lineage>
</organism>
<sequence length="341" mass="37604">MPTFLLPVTRRSLSFATTLLHFSSSSSFSSPPVQFLISCKSRDLAHALRSQFPKVVASHEHESVPDYSDPKDLQEALGVCDGVILAASGCGDDVINLPSNPKDEWLQCEQNVASLVTKDHFVAKLSWTEGFVGERSPSAVGRANWELERELKEKCGGGDGWAHNLFILRTPTGMDAFLRGRLFDLVCGRTLSMSVKRGRIALVHPLDVAETFSALLNQREKVGEFGEKGVVTLTGPEALTFQDVAEVLTAGIGDKVNYSHFPLWAVKPARWVRGVPGDAIEEELAVIRALEAGAQEQWTRTCWRICWDVSRARFASMSLRMQARGHVPTCFSVGERCLCSR</sequence>
<dbReference type="OrthoDB" id="9997102at2759"/>
<dbReference type="InterPro" id="IPR036291">
    <property type="entry name" value="NAD(P)-bd_dom_sf"/>
</dbReference>
<accession>A0A6A3K718</accession>
<evidence type="ECO:0000313" key="2">
    <source>
        <dbReference type="EMBL" id="KAE9001492.1"/>
    </source>
</evidence>
<dbReference type="Proteomes" id="UP000434957">
    <property type="component" value="Unassembled WGS sequence"/>
</dbReference>
<dbReference type="PANTHER" id="PTHR43162:SF1">
    <property type="entry name" value="PRESTALK A DIFFERENTIATION PROTEIN A"/>
    <property type="match status" value="1"/>
</dbReference>
<evidence type="ECO:0000313" key="3">
    <source>
        <dbReference type="EMBL" id="KAE9313311.1"/>
    </source>
</evidence>
<dbReference type="EMBL" id="QXFU01001570">
    <property type="protein sequence ID" value="KAE8999643.1"/>
    <property type="molecule type" value="Genomic_DNA"/>
</dbReference>
<keyword evidence="5" id="KW-1185">Reference proteome</keyword>
<dbReference type="InterPro" id="IPR051604">
    <property type="entry name" value="Ergot_Alk_Oxidoreductase"/>
</dbReference>
<dbReference type="Proteomes" id="UP000429607">
    <property type="component" value="Unassembled WGS sequence"/>
</dbReference>
<reference evidence="4 6" key="1">
    <citation type="submission" date="2018-09" db="EMBL/GenBank/DDBJ databases">
        <title>Genomic investigation of the strawberry pathogen Phytophthora fragariae indicates pathogenicity is determined by transcriptional variation in three key races.</title>
        <authorList>
            <person name="Adams T.M."/>
            <person name="Armitage A.D."/>
            <person name="Sobczyk M.K."/>
            <person name="Bates H.J."/>
            <person name="Dunwell J.M."/>
            <person name="Nellist C.F."/>
            <person name="Harrison R.J."/>
        </authorList>
    </citation>
    <scope>NUCLEOTIDE SEQUENCE [LARGE SCALE GENOMIC DNA]</scope>
    <source>
        <strain evidence="2 4">SCRP249</strain>
        <strain evidence="1 6">SCRP324</strain>
        <strain evidence="3 5">SCRP333</strain>
    </source>
</reference>
<name>A0A6A3K718_9STRA</name>
<dbReference type="EMBL" id="QXFT01001655">
    <property type="protein sequence ID" value="KAE9313311.1"/>
    <property type="molecule type" value="Genomic_DNA"/>
</dbReference>
<dbReference type="Proteomes" id="UP000435112">
    <property type="component" value="Unassembled WGS sequence"/>
</dbReference>
<evidence type="ECO:0000313" key="1">
    <source>
        <dbReference type="EMBL" id="KAE8999643.1"/>
    </source>
</evidence>
<proteinExistence type="predicted"/>